<keyword evidence="2" id="KW-0813">Transport</keyword>
<dbReference type="InterPro" id="IPR003593">
    <property type="entry name" value="AAA+_ATPase"/>
</dbReference>
<protein>
    <submittedName>
        <fullName evidence="12">ABC transporter ATP-binding protein</fullName>
    </submittedName>
</protein>
<feature type="transmembrane region" description="Helical" evidence="9">
    <location>
        <begin position="83"/>
        <end position="107"/>
    </location>
</feature>
<reference evidence="12" key="1">
    <citation type="submission" date="2017-11" db="EMBL/GenBank/DDBJ databases">
        <authorList>
            <person name="Kajale S.C."/>
            <person name="Sharma A."/>
        </authorList>
    </citation>
    <scope>NUCLEOTIDE SEQUENCE</scope>
    <source>
        <strain evidence="12">LS1_42</strain>
    </source>
</reference>
<dbReference type="InterPro" id="IPR017871">
    <property type="entry name" value="ABC_transporter-like_CS"/>
</dbReference>
<keyword evidence="5" id="KW-0547">Nucleotide-binding</keyword>
<keyword evidence="3" id="KW-1003">Cell membrane</keyword>
<feature type="domain" description="ABC transmembrane type-1" evidence="11">
    <location>
        <begin position="27"/>
        <end position="310"/>
    </location>
</feature>
<dbReference type="Pfam" id="PF00664">
    <property type="entry name" value="ABC_membrane"/>
    <property type="match status" value="1"/>
</dbReference>
<sequence length="597" mass="66065">MNEEDLSLRDKARAFWRVATFKPILTVFIVGFSVIAALLEGIGLSFIIPLIEVVQSPEDPTAEGGIVGTFASVYEFLGIPFSLGFIVLGVSLVMTVRYVSSFVVAWLRVAIETYYVRHLQTKALDRSLDAEVGYFDEHGSDDILNAIVTQAEYAGKVIRDFIQLFEQLLLGLMYLAIALYIAPYLTILAVLVLGGLTLFIRYVIEPGYAVGDRVAAANEQIQQTAQAATQGIRDVKLYTKSDDLFDSFSQAVQQFTDANIRLGRNEAAVNNFYNLSAALVVFGLIYLSLGFTGLTVAELGMFLFAMFQLAPVGSRVNYKFYKVEGRLPHLVRTQQFIRELESQQEHDQGDEPAPVPATPITFDDVSFSYGSGDDEQVLRDVSFSVTKNEFVGFVGQSGAGKSTIISLLARLYEPDSGEIRASGVPIDEIDLTAWRERVAVVRQSPFIFNDTLQNNVLVGNEDATRAQLERACETARVTEFLDELPDGYETELGDDGVRLSGGQRQRVSLARALLKDADILVLDEATSDLDTHIEREVQAEIESMEREYAIIAIAHRLSTVVNADRIYTIEDGEIIESGTHPELVDNGGKYAKLYTKQ</sequence>
<dbReference type="AlphaFoldDB" id="A0A8J8Q3S8"/>
<dbReference type="InterPro" id="IPR003439">
    <property type="entry name" value="ABC_transporter-like_ATP-bd"/>
</dbReference>
<dbReference type="FunFam" id="3.40.50.300:FF:000221">
    <property type="entry name" value="Multidrug ABC transporter ATP-binding protein"/>
    <property type="match status" value="1"/>
</dbReference>
<dbReference type="InterPro" id="IPR027417">
    <property type="entry name" value="P-loop_NTPase"/>
</dbReference>
<dbReference type="GO" id="GO:0034040">
    <property type="term" value="F:ATPase-coupled lipid transmembrane transporter activity"/>
    <property type="evidence" value="ECO:0007669"/>
    <property type="project" value="TreeGrafter"/>
</dbReference>
<dbReference type="PANTHER" id="PTHR24221:SF654">
    <property type="entry name" value="ATP-BINDING CASSETTE SUB-FAMILY B MEMBER 6"/>
    <property type="match status" value="1"/>
</dbReference>
<dbReference type="Pfam" id="PF00005">
    <property type="entry name" value="ABC_tran"/>
    <property type="match status" value="1"/>
</dbReference>
<dbReference type="GO" id="GO:0005524">
    <property type="term" value="F:ATP binding"/>
    <property type="evidence" value="ECO:0007669"/>
    <property type="project" value="UniProtKB-KW"/>
</dbReference>
<dbReference type="PROSITE" id="PS50893">
    <property type="entry name" value="ABC_TRANSPORTER_2"/>
    <property type="match status" value="1"/>
</dbReference>
<dbReference type="GO" id="GO:0016887">
    <property type="term" value="F:ATP hydrolysis activity"/>
    <property type="evidence" value="ECO:0007669"/>
    <property type="project" value="InterPro"/>
</dbReference>
<keyword evidence="13" id="KW-1185">Reference proteome</keyword>
<dbReference type="EMBL" id="PHNJ01000004">
    <property type="protein sequence ID" value="TYL38896.1"/>
    <property type="molecule type" value="Genomic_DNA"/>
</dbReference>
<feature type="transmembrane region" description="Helical" evidence="9">
    <location>
        <begin position="21"/>
        <end position="51"/>
    </location>
</feature>
<dbReference type="PANTHER" id="PTHR24221">
    <property type="entry name" value="ATP-BINDING CASSETTE SUB-FAMILY B"/>
    <property type="match status" value="1"/>
</dbReference>
<feature type="domain" description="ABC transporter" evidence="10">
    <location>
        <begin position="360"/>
        <end position="596"/>
    </location>
</feature>
<evidence type="ECO:0000259" key="10">
    <source>
        <dbReference type="PROSITE" id="PS50893"/>
    </source>
</evidence>
<feature type="transmembrane region" description="Helical" evidence="9">
    <location>
        <begin position="272"/>
        <end position="293"/>
    </location>
</feature>
<evidence type="ECO:0000313" key="13">
    <source>
        <dbReference type="Proteomes" id="UP000766904"/>
    </source>
</evidence>
<dbReference type="PROSITE" id="PS00211">
    <property type="entry name" value="ABC_TRANSPORTER_1"/>
    <property type="match status" value="1"/>
</dbReference>
<dbReference type="RefSeq" id="WP_148857897.1">
    <property type="nucleotide sequence ID" value="NZ_PHNJ01000004.1"/>
</dbReference>
<evidence type="ECO:0000256" key="2">
    <source>
        <dbReference type="ARBA" id="ARBA00022448"/>
    </source>
</evidence>
<keyword evidence="8 9" id="KW-0472">Membrane</keyword>
<dbReference type="GO" id="GO:0140359">
    <property type="term" value="F:ABC-type transporter activity"/>
    <property type="evidence" value="ECO:0007669"/>
    <property type="project" value="InterPro"/>
</dbReference>
<dbReference type="Gene3D" id="1.20.1560.10">
    <property type="entry name" value="ABC transporter type 1, transmembrane domain"/>
    <property type="match status" value="1"/>
</dbReference>
<comment type="caution">
    <text evidence="12">The sequence shown here is derived from an EMBL/GenBank/DDBJ whole genome shotgun (WGS) entry which is preliminary data.</text>
</comment>
<dbReference type="InterPro" id="IPR011527">
    <property type="entry name" value="ABC1_TM_dom"/>
</dbReference>
<dbReference type="SUPFAM" id="SSF90123">
    <property type="entry name" value="ABC transporter transmembrane region"/>
    <property type="match status" value="1"/>
</dbReference>
<gene>
    <name evidence="12" type="ORF">CV102_10335</name>
</gene>
<evidence type="ECO:0000256" key="5">
    <source>
        <dbReference type="ARBA" id="ARBA00022741"/>
    </source>
</evidence>
<dbReference type="Proteomes" id="UP000766904">
    <property type="component" value="Unassembled WGS sequence"/>
</dbReference>
<evidence type="ECO:0000256" key="3">
    <source>
        <dbReference type="ARBA" id="ARBA00022475"/>
    </source>
</evidence>
<dbReference type="SMART" id="SM00382">
    <property type="entry name" value="AAA"/>
    <property type="match status" value="1"/>
</dbReference>
<evidence type="ECO:0000256" key="7">
    <source>
        <dbReference type="ARBA" id="ARBA00022989"/>
    </source>
</evidence>
<dbReference type="SUPFAM" id="SSF52540">
    <property type="entry name" value="P-loop containing nucleoside triphosphate hydrolases"/>
    <property type="match status" value="1"/>
</dbReference>
<name>A0A8J8Q3S8_9EURY</name>
<evidence type="ECO:0000256" key="8">
    <source>
        <dbReference type="ARBA" id="ARBA00023136"/>
    </source>
</evidence>
<evidence type="ECO:0000256" key="4">
    <source>
        <dbReference type="ARBA" id="ARBA00022692"/>
    </source>
</evidence>
<organism evidence="12 13">
    <name type="scientific">Natronococcus pandeyae</name>
    <dbReference type="NCBI Taxonomy" id="2055836"/>
    <lineage>
        <taxon>Archaea</taxon>
        <taxon>Methanobacteriati</taxon>
        <taxon>Methanobacteriota</taxon>
        <taxon>Stenosarchaea group</taxon>
        <taxon>Halobacteria</taxon>
        <taxon>Halobacteriales</taxon>
        <taxon>Natrialbaceae</taxon>
        <taxon>Natronococcus</taxon>
    </lineage>
</organism>
<dbReference type="Gene3D" id="3.40.50.300">
    <property type="entry name" value="P-loop containing nucleotide triphosphate hydrolases"/>
    <property type="match status" value="1"/>
</dbReference>
<evidence type="ECO:0000256" key="9">
    <source>
        <dbReference type="SAM" id="Phobius"/>
    </source>
</evidence>
<feature type="transmembrane region" description="Helical" evidence="9">
    <location>
        <begin position="187"/>
        <end position="204"/>
    </location>
</feature>
<comment type="subcellular location">
    <subcellularLocation>
        <location evidence="1">Cell membrane</location>
        <topology evidence="1">Multi-pass membrane protein</topology>
    </subcellularLocation>
</comment>
<dbReference type="GO" id="GO:0005886">
    <property type="term" value="C:plasma membrane"/>
    <property type="evidence" value="ECO:0007669"/>
    <property type="project" value="UniProtKB-SubCell"/>
</dbReference>
<evidence type="ECO:0000256" key="6">
    <source>
        <dbReference type="ARBA" id="ARBA00022840"/>
    </source>
</evidence>
<keyword evidence="7 9" id="KW-1133">Transmembrane helix</keyword>
<keyword evidence="4 9" id="KW-0812">Transmembrane</keyword>
<evidence type="ECO:0000256" key="1">
    <source>
        <dbReference type="ARBA" id="ARBA00004651"/>
    </source>
</evidence>
<dbReference type="InterPro" id="IPR039421">
    <property type="entry name" value="Type_1_exporter"/>
</dbReference>
<dbReference type="InterPro" id="IPR036640">
    <property type="entry name" value="ABC1_TM_sf"/>
</dbReference>
<dbReference type="OrthoDB" id="121502at2157"/>
<evidence type="ECO:0000259" key="11">
    <source>
        <dbReference type="PROSITE" id="PS50929"/>
    </source>
</evidence>
<accession>A0A8J8Q3S8</accession>
<evidence type="ECO:0000313" key="12">
    <source>
        <dbReference type="EMBL" id="TYL38896.1"/>
    </source>
</evidence>
<feature type="transmembrane region" description="Helical" evidence="9">
    <location>
        <begin position="164"/>
        <end position="181"/>
    </location>
</feature>
<dbReference type="PROSITE" id="PS50929">
    <property type="entry name" value="ABC_TM1F"/>
    <property type="match status" value="1"/>
</dbReference>
<keyword evidence="6 12" id="KW-0067">ATP-binding</keyword>
<proteinExistence type="predicted"/>